<dbReference type="GO" id="GO:0005874">
    <property type="term" value="C:microtubule"/>
    <property type="evidence" value="ECO:0007669"/>
    <property type="project" value="TreeGrafter"/>
</dbReference>
<dbReference type="InterPro" id="IPR001401">
    <property type="entry name" value="Dynamin_GTPase"/>
</dbReference>
<comment type="similarity">
    <text evidence="3">Belongs to the TRAFAC class dynamin-like GTPase superfamily. Dynamin/Fzo/YdjA family.</text>
</comment>
<accession>A0A5J4T7E6</accession>
<evidence type="ECO:0000313" key="5">
    <source>
        <dbReference type="EMBL" id="KAA6353305.1"/>
    </source>
</evidence>
<dbReference type="CDD" id="cd08771">
    <property type="entry name" value="DLP_1"/>
    <property type="match status" value="1"/>
</dbReference>
<dbReference type="InterPro" id="IPR045063">
    <property type="entry name" value="Dynamin_N"/>
</dbReference>
<evidence type="ECO:0000256" key="2">
    <source>
        <dbReference type="ARBA" id="ARBA00023134"/>
    </source>
</evidence>
<dbReference type="PANTHER" id="PTHR11566">
    <property type="entry name" value="DYNAMIN"/>
    <property type="match status" value="1"/>
</dbReference>
<dbReference type="PANTHER" id="PTHR11566:SF21">
    <property type="entry name" value="DYNAMIN RELATED PROTEIN 1, ISOFORM A"/>
    <property type="match status" value="1"/>
</dbReference>
<dbReference type="OrthoDB" id="5061070at2759"/>
<comment type="caution">
    <text evidence="5">The sequence shown here is derived from an EMBL/GenBank/DDBJ whole genome shotgun (WGS) entry which is preliminary data.</text>
</comment>
<dbReference type="InterPro" id="IPR022812">
    <property type="entry name" value="Dynamin"/>
</dbReference>
<reference evidence="5 6" key="1">
    <citation type="submission" date="2019-03" db="EMBL/GenBank/DDBJ databases">
        <title>Single cell metagenomics reveals metabolic interactions within the superorganism composed of flagellate Streblomastix strix and complex community of Bacteroidetes bacteria on its surface.</title>
        <authorList>
            <person name="Treitli S.C."/>
            <person name="Kolisko M."/>
            <person name="Husnik F."/>
            <person name="Keeling P."/>
            <person name="Hampl V."/>
        </authorList>
    </citation>
    <scope>NUCLEOTIDE SEQUENCE [LARGE SCALE GENOMIC DNA]</scope>
    <source>
        <strain evidence="5">ST1C</strain>
    </source>
</reference>
<dbReference type="Pfam" id="PF00350">
    <property type="entry name" value="Dynamin_N"/>
    <property type="match status" value="1"/>
</dbReference>
<dbReference type="PROSITE" id="PS00410">
    <property type="entry name" value="G_DYNAMIN_1"/>
    <property type="match status" value="1"/>
</dbReference>
<feature type="non-terminal residue" evidence="5">
    <location>
        <position position="1"/>
    </location>
</feature>
<dbReference type="SUPFAM" id="SSF52540">
    <property type="entry name" value="P-loop containing nucleoside triphosphate hydrolases"/>
    <property type="match status" value="1"/>
</dbReference>
<dbReference type="GO" id="GO:0016020">
    <property type="term" value="C:membrane"/>
    <property type="evidence" value="ECO:0007669"/>
    <property type="project" value="TreeGrafter"/>
</dbReference>
<dbReference type="InterPro" id="IPR019762">
    <property type="entry name" value="Dynamin_GTPase_CS"/>
</dbReference>
<dbReference type="InterPro" id="IPR030381">
    <property type="entry name" value="G_DYNAMIN_dom"/>
</dbReference>
<dbReference type="Pfam" id="PF01031">
    <property type="entry name" value="Dynamin_M"/>
    <property type="match status" value="1"/>
</dbReference>
<sequence>EAIVQRDFLPRGSGIVTRRPLVLHLVNESRNADKTEWGEFGHLPGKRFTDFPLIRREIERYTDMEAGSNKGIISKPIFLTIHSPNVVDLILVDLPGLTKVAVGDQPQDIEKQVRELIESYIKEQMTIILAVSPGNVDLANSDALKLAHKWDPEGNRTLGVITKLDLLDQGTDAADMLQNRVIPLRLGYIGLVMRGQKDIAEDKDVKTALQDEETFFRQHYAYQTFANKCGTRFLGKSLSTLLLSHVQKFLPQTRAAIQLSLKRFEEELSRLGGSPEESQGGLNAMMLRIILLQQQQQQPQLHDYQKRDIG</sequence>
<dbReference type="InterPro" id="IPR027417">
    <property type="entry name" value="P-loop_NTPase"/>
</dbReference>
<feature type="domain" description="Dynamin-type G" evidence="4">
    <location>
        <begin position="1"/>
        <end position="251"/>
    </location>
</feature>
<gene>
    <name evidence="5" type="ORF">EZS28_051168</name>
</gene>
<dbReference type="EMBL" id="SNRW01038374">
    <property type="protein sequence ID" value="KAA6353305.1"/>
    <property type="molecule type" value="Genomic_DNA"/>
</dbReference>
<dbReference type="SMART" id="SM00053">
    <property type="entry name" value="DYNc"/>
    <property type="match status" value="1"/>
</dbReference>
<dbReference type="AlphaFoldDB" id="A0A5J4T7E6"/>
<keyword evidence="1 3" id="KW-0547">Nucleotide-binding</keyword>
<dbReference type="PROSITE" id="PS51718">
    <property type="entry name" value="G_DYNAMIN_2"/>
    <property type="match status" value="1"/>
</dbReference>
<dbReference type="GO" id="GO:0005737">
    <property type="term" value="C:cytoplasm"/>
    <property type="evidence" value="ECO:0007669"/>
    <property type="project" value="TreeGrafter"/>
</dbReference>
<evidence type="ECO:0000256" key="1">
    <source>
        <dbReference type="ARBA" id="ARBA00022741"/>
    </source>
</evidence>
<dbReference type="GO" id="GO:0008017">
    <property type="term" value="F:microtubule binding"/>
    <property type="evidence" value="ECO:0007669"/>
    <property type="project" value="TreeGrafter"/>
</dbReference>
<dbReference type="PRINTS" id="PR00195">
    <property type="entry name" value="DYNAMIN"/>
</dbReference>
<evidence type="ECO:0000313" key="6">
    <source>
        <dbReference type="Proteomes" id="UP000324800"/>
    </source>
</evidence>
<proteinExistence type="inferred from homology"/>
<name>A0A5J4T7E6_9EUKA</name>
<evidence type="ECO:0000259" key="4">
    <source>
        <dbReference type="PROSITE" id="PS51718"/>
    </source>
</evidence>
<keyword evidence="2 3" id="KW-0342">GTP-binding</keyword>
<dbReference type="Proteomes" id="UP000324800">
    <property type="component" value="Unassembled WGS sequence"/>
</dbReference>
<dbReference type="GO" id="GO:0003924">
    <property type="term" value="F:GTPase activity"/>
    <property type="evidence" value="ECO:0007669"/>
    <property type="project" value="InterPro"/>
</dbReference>
<organism evidence="5 6">
    <name type="scientific">Streblomastix strix</name>
    <dbReference type="NCBI Taxonomy" id="222440"/>
    <lineage>
        <taxon>Eukaryota</taxon>
        <taxon>Metamonada</taxon>
        <taxon>Preaxostyla</taxon>
        <taxon>Oxymonadida</taxon>
        <taxon>Streblomastigidae</taxon>
        <taxon>Streblomastix</taxon>
    </lineage>
</organism>
<dbReference type="GO" id="GO:0005525">
    <property type="term" value="F:GTP binding"/>
    <property type="evidence" value="ECO:0007669"/>
    <property type="project" value="UniProtKB-KW"/>
</dbReference>
<dbReference type="InterPro" id="IPR000375">
    <property type="entry name" value="Dynamin_stalk"/>
</dbReference>
<dbReference type="Gene3D" id="3.40.50.300">
    <property type="entry name" value="P-loop containing nucleotide triphosphate hydrolases"/>
    <property type="match status" value="1"/>
</dbReference>
<protein>
    <submittedName>
        <fullName evidence="5">Putative Vacuolar protein sorting-associated protein 1</fullName>
    </submittedName>
</protein>
<evidence type="ECO:0000256" key="3">
    <source>
        <dbReference type="RuleBase" id="RU003932"/>
    </source>
</evidence>